<keyword evidence="6" id="KW-0695">RNA-directed DNA polymerase</keyword>
<evidence type="ECO:0000256" key="1">
    <source>
        <dbReference type="ARBA" id="ARBA00022679"/>
    </source>
</evidence>
<dbReference type="PANTHER" id="PTHR34072">
    <property type="entry name" value="ENZYMATIC POLYPROTEIN-RELATED"/>
    <property type="match status" value="1"/>
</dbReference>
<organism evidence="8 9">
    <name type="scientific">Aldrovandia affinis</name>
    <dbReference type="NCBI Taxonomy" id="143900"/>
    <lineage>
        <taxon>Eukaryota</taxon>
        <taxon>Metazoa</taxon>
        <taxon>Chordata</taxon>
        <taxon>Craniata</taxon>
        <taxon>Vertebrata</taxon>
        <taxon>Euteleostomi</taxon>
        <taxon>Actinopterygii</taxon>
        <taxon>Neopterygii</taxon>
        <taxon>Teleostei</taxon>
        <taxon>Notacanthiformes</taxon>
        <taxon>Halosauridae</taxon>
        <taxon>Aldrovandia</taxon>
    </lineage>
</organism>
<dbReference type="SUPFAM" id="SSF56672">
    <property type="entry name" value="DNA/RNA polymerases"/>
    <property type="match status" value="1"/>
</dbReference>
<evidence type="ECO:0000256" key="3">
    <source>
        <dbReference type="ARBA" id="ARBA00022722"/>
    </source>
</evidence>
<feature type="non-terminal residue" evidence="8">
    <location>
        <position position="111"/>
    </location>
</feature>
<dbReference type="Gene3D" id="3.10.20.370">
    <property type="match status" value="1"/>
</dbReference>
<gene>
    <name evidence="8" type="ORF">AAFF_G00062180</name>
</gene>
<dbReference type="AlphaFoldDB" id="A0AAD7RZN1"/>
<dbReference type="FunFam" id="3.10.20.370:FF:000001">
    <property type="entry name" value="Retrovirus-related Pol polyprotein from transposon 17.6-like protein"/>
    <property type="match status" value="1"/>
</dbReference>
<keyword evidence="5" id="KW-0378">Hydrolase</keyword>
<dbReference type="Pfam" id="PF17917">
    <property type="entry name" value="RT_RNaseH"/>
    <property type="match status" value="1"/>
</dbReference>
<sequence>MPEDCPLMDVNIAGRPAVQRYSPKPAESFLVPTDASDRGLGAVLSQERGGGERPICYISRKLSPREARYSAIEKECLAIKWASLTLRYYLLGKTVTLYTDHAPLQWLHKMK</sequence>
<dbReference type="GO" id="GO:0003964">
    <property type="term" value="F:RNA-directed DNA polymerase activity"/>
    <property type="evidence" value="ECO:0007669"/>
    <property type="project" value="UniProtKB-KW"/>
</dbReference>
<keyword evidence="4" id="KW-0255">Endonuclease</keyword>
<keyword evidence="9" id="KW-1185">Reference proteome</keyword>
<reference evidence="8" key="1">
    <citation type="journal article" date="2023" name="Science">
        <title>Genome structures resolve the early diversification of teleost fishes.</title>
        <authorList>
            <person name="Parey E."/>
            <person name="Louis A."/>
            <person name="Montfort J."/>
            <person name="Bouchez O."/>
            <person name="Roques C."/>
            <person name="Iampietro C."/>
            <person name="Lluch J."/>
            <person name="Castinel A."/>
            <person name="Donnadieu C."/>
            <person name="Desvignes T."/>
            <person name="Floi Bucao C."/>
            <person name="Jouanno E."/>
            <person name="Wen M."/>
            <person name="Mejri S."/>
            <person name="Dirks R."/>
            <person name="Jansen H."/>
            <person name="Henkel C."/>
            <person name="Chen W.J."/>
            <person name="Zahm M."/>
            <person name="Cabau C."/>
            <person name="Klopp C."/>
            <person name="Thompson A.W."/>
            <person name="Robinson-Rechavi M."/>
            <person name="Braasch I."/>
            <person name="Lecointre G."/>
            <person name="Bobe J."/>
            <person name="Postlethwait J.H."/>
            <person name="Berthelot C."/>
            <person name="Roest Crollius H."/>
            <person name="Guiguen Y."/>
        </authorList>
    </citation>
    <scope>NUCLEOTIDE SEQUENCE</scope>
    <source>
        <strain evidence="8">NC1722</strain>
    </source>
</reference>
<evidence type="ECO:0000256" key="4">
    <source>
        <dbReference type="ARBA" id="ARBA00022759"/>
    </source>
</evidence>
<evidence type="ECO:0000313" key="9">
    <source>
        <dbReference type="Proteomes" id="UP001221898"/>
    </source>
</evidence>
<evidence type="ECO:0000313" key="8">
    <source>
        <dbReference type="EMBL" id="KAJ8393317.1"/>
    </source>
</evidence>
<evidence type="ECO:0000256" key="2">
    <source>
        <dbReference type="ARBA" id="ARBA00022695"/>
    </source>
</evidence>
<evidence type="ECO:0000259" key="7">
    <source>
        <dbReference type="Pfam" id="PF17917"/>
    </source>
</evidence>
<name>A0AAD7RZN1_9TELE</name>
<evidence type="ECO:0000256" key="6">
    <source>
        <dbReference type="ARBA" id="ARBA00022918"/>
    </source>
</evidence>
<dbReference type="Proteomes" id="UP001221898">
    <property type="component" value="Unassembled WGS sequence"/>
</dbReference>
<accession>A0AAD7RZN1</accession>
<keyword evidence="2" id="KW-0548">Nucleotidyltransferase</keyword>
<dbReference type="GO" id="GO:0016787">
    <property type="term" value="F:hydrolase activity"/>
    <property type="evidence" value="ECO:0007669"/>
    <property type="project" value="UniProtKB-KW"/>
</dbReference>
<dbReference type="PANTHER" id="PTHR34072:SF52">
    <property type="entry name" value="RIBONUCLEASE H"/>
    <property type="match status" value="1"/>
</dbReference>
<feature type="domain" description="Reverse transcriptase RNase H-like" evidence="7">
    <location>
        <begin position="25"/>
        <end position="111"/>
    </location>
</feature>
<dbReference type="InterPro" id="IPR041373">
    <property type="entry name" value="RT_RNaseH"/>
</dbReference>
<keyword evidence="3" id="KW-0540">Nuclease</keyword>
<dbReference type="EMBL" id="JAINUG010000138">
    <property type="protein sequence ID" value="KAJ8393317.1"/>
    <property type="molecule type" value="Genomic_DNA"/>
</dbReference>
<evidence type="ECO:0000256" key="5">
    <source>
        <dbReference type="ARBA" id="ARBA00022801"/>
    </source>
</evidence>
<proteinExistence type="predicted"/>
<comment type="caution">
    <text evidence="8">The sequence shown here is derived from an EMBL/GenBank/DDBJ whole genome shotgun (WGS) entry which is preliminary data.</text>
</comment>
<dbReference type="CDD" id="cd09274">
    <property type="entry name" value="RNase_HI_RT_Ty3"/>
    <property type="match status" value="1"/>
</dbReference>
<dbReference type="GO" id="GO:0004519">
    <property type="term" value="F:endonuclease activity"/>
    <property type="evidence" value="ECO:0007669"/>
    <property type="project" value="UniProtKB-KW"/>
</dbReference>
<dbReference type="InterPro" id="IPR043502">
    <property type="entry name" value="DNA/RNA_pol_sf"/>
</dbReference>
<protein>
    <recommendedName>
        <fullName evidence="7">Reverse transcriptase RNase H-like domain-containing protein</fullName>
    </recommendedName>
</protein>
<keyword evidence="1" id="KW-0808">Transferase</keyword>